<dbReference type="InterPro" id="IPR011249">
    <property type="entry name" value="Metalloenz_LuxS/M16"/>
</dbReference>
<evidence type="ECO:0000256" key="7">
    <source>
        <dbReference type="ARBA" id="ARBA00023049"/>
    </source>
</evidence>
<dbReference type="STRING" id="556484.B7G514"/>
<dbReference type="RefSeq" id="XP_002182336.1">
    <property type="nucleotide sequence ID" value="XM_002182300.1"/>
</dbReference>
<reference evidence="13" key="2">
    <citation type="submission" date="2008-08" db="EMBL/GenBank/DDBJ databases">
        <authorList>
            <consortium name="Diatom Consortium"/>
            <person name="Grigoriev I."/>
            <person name="Grimwood J."/>
            <person name="Kuo A."/>
            <person name="Otillar R.P."/>
            <person name="Salamov A."/>
            <person name="Detter J.C."/>
            <person name="Lindquist E."/>
            <person name="Shapiro H."/>
            <person name="Lucas S."/>
            <person name="Glavina del Rio T."/>
            <person name="Pitluck S."/>
            <person name="Rokhsar D."/>
            <person name="Bowler C."/>
        </authorList>
    </citation>
    <scope>GENOME REANNOTATION</scope>
    <source>
        <strain evidence="13">CCAP 1055/1</strain>
    </source>
</reference>
<evidence type="ECO:0000259" key="8">
    <source>
        <dbReference type="Pfam" id="PF00675"/>
    </source>
</evidence>
<accession>B7G514</accession>
<dbReference type="GO" id="GO:0005739">
    <property type="term" value="C:mitochondrion"/>
    <property type="evidence" value="ECO:0007669"/>
    <property type="project" value="TreeGrafter"/>
</dbReference>
<dbReference type="KEGG" id="pti:PHATRDRAFT_267"/>
<sequence length="952" mass="107350">ETLVLADDDTFVKPARDPRQYRVLKLANNLQVLIVSDQLASGAVGVEAASVHVQAGHFDDTIPGLAHFHEHMLFLGTEKYPDEDEYETFLSQFGGFSNAYTDMEDTNYFFCLTTPNTNPNVTSDALSGALDRLAQFFVAPLFDPDATERECKAIDSEYRNGKASDNWRNYQLIKSTCNDTHPFAKFGCGNYDTLKTQAGLEHLLGELQRFWDRYYQTYNLRLAVVGHASLDALQATVEETFGTLAYSEGAPRRVKRRVGNKEDVPAYGPDQLGVLRRIIPFTESRTIKLLFGAPPLDDPAVTTSKPYRVLSHILGHEAPGSLHAVLNDAGYLTGLSSGIGIDTSDFALFSLSMSLTPLGMRNYPEVLDLTFQWIVLVRSRYESDPQWFEAHHEELRQISEVNFRFRENGDPTDFCSSASELLFDEQMEYSRILKGGSETSLLDPVVTKAFLDRFRPENAMVHIVSSDLKTTSSDDSNGSIWETEPWYGAQFQAERLSNEQIETWGSYSPETIDARLALPGLNNYIPTDFSLRCDEEVDAKKETLTSDEIMVPPVLVLDRPNLRLWHKMDRYWRVPKAFIRVAILSPNVYRSPRSMTYNRIFQRVLSDDLNSFVYDASIAGCNYRVSCAPSGYRISVRGYSEKLPFLLETLMSRILSLIQEMKGGDPDLRKRFAKAQESLLRETKNYRLDTPYEVASYNSRLLIEENVWYLDNYVDEMEGDAALHDPLTMEECAQVAEDCVMGRLKCEALCMGNIDQKHALGISEVLDRVFLDKSRTISEVETPRFRSLKLPTRDEASLIFGDAVVNRTLPMIYADLAHSASEENNAVEVILQAGSELELGYEGLATLDLITHMAYNSAFNQLRTKEQLGYTVSAFPRKTAGTAWGLSVVVMGSAALPEYMEERCEAWLVQFRRELEAMTPDAMAVEASAIVAQLLEEETKLSQEVSRVWGEI</sequence>
<dbReference type="InParanoid" id="B7G514"/>
<dbReference type="InterPro" id="IPR011765">
    <property type="entry name" value="Pept_M16_N"/>
</dbReference>
<dbReference type="GO" id="GO:0046872">
    <property type="term" value="F:metal ion binding"/>
    <property type="evidence" value="ECO:0007669"/>
    <property type="project" value="UniProtKB-KW"/>
</dbReference>
<evidence type="ECO:0000256" key="5">
    <source>
        <dbReference type="ARBA" id="ARBA00022801"/>
    </source>
</evidence>
<dbReference type="OrthoDB" id="952271at2759"/>
<keyword evidence="13" id="KW-1185">Reference proteome</keyword>
<dbReference type="PANTHER" id="PTHR43690">
    <property type="entry name" value="NARDILYSIN"/>
    <property type="match status" value="1"/>
</dbReference>
<dbReference type="PANTHER" id="PTHR43690:SF18">
    <property type="entry name" value="INSULIN-DEGRADING ENZYME-RELATED"/>
    <property type="match status" value="1"/>
</dbReference>
<dbReference type="GO" id="GO:0005829">
    <property type="term" value="C:cytosol"/>
    <property type="evidence" value="ECO:0007669"/>
    <property type="project" value="TreeGrafter"/>
</dbReference>
<evidence type="ECO:0008006" key="14">
    <source>
        <dbReference type="Google" id="ProtNLM"/>
    </source>
</evidence>
<feature type="non-terminal residue" evidence="12">
    <location>
        <position position="1"/>
    </location>
</feature>
<keyword evidence="5" id="KW-0378">Hydrolase</keyword>
<evidence type="ECO:0000259" key="10">
    <source>
        <dbReference type="Pfam" id="PF16187"/>
    </source>
</evidence>
<evidence type="ECO:0000313" key="12">
    <source>
        <dbReference type="EMBL" id="EEC46237.1"/>
    </source>
</evidence>
<reference evidence="12 13" key="1">
    <citation type="journal article" date="2008" name="Nature">
        <title>The Phaeodactylum genome reveals the evolutionary history of diatom genomes.</title>
        <authorList>
            <person name="Bowler C."/>
            <person name="Allen A.E."/>
            <person name="Badger J.H."/>
            <person name="Grimwood J."/>
            <person name="Jabbari K."/>
            <person name="Kuo A."/>
            <person name="Maheswari U."/>
            <person name="Martens C."/>
            <person name="Maumus F."/>
            <person name="Otillar R.P."/>
            <person name="Rayko E."/>
            <person name="Salamov A."/>
            <person name="Vandepoele K."/>
            <person name="Beszteri B."/>
            <person name="Gruber A."/>
            <person name="Heijde M."/>
            <person name="Katinka M."/>
            <person name="Mock T."/>
            <person name="Valentin K."/>
            <person name="Verret F."/>
            <person name="Berges J.A."/>
            <person name="Brownlee C."/>
            <person name="Cadoret J.P."/>
            <person name="Chiovitti A."/>
            <person name="Choi C.J."/>
            <person name="Coesel S."/>
            <person name="De Martino A."/>
            <person name="Detter J.C."/>
            <person name="Durkin C."/>
            <person name="Falciatore A."/>
            <person name="Fournet J."/>
            <person name="Haruta M."/>
            <person name="Huysman M.J."/>
            <person name="Jenkins B.D."/>
            <person name="Jiroutova K."/>
            <person name="Jorgensen R.E."/>
            <person name="Joubert Y."/>
            <person name="Kaplan A."/>
            <person name="Kroger N."/>
            <person name="Kroth P.G."/>
            <person name="La Roche J."/>
            <person name="Lindquist E."/>
            <person name="Lommer M."/>
            <person name="Martin-Jezequel V."/>
            <person name="Lopez P.J."/>
            <person name="Lucas S."/>
            <person name="Mangogna M."/>
            <person name="McGinnis K."/>
            <person name="Medlin L.K."/>
            <person name="Montsant A."/>
            <person name="Oudot-Le Secq M.P."/>
            <person name="Napoli C."/>
            <person name="Obornik M."/>
            <person name="Parker M.S."/>
            <person name="Petit J.L."/>
            <person name="Porcel B.M."/>
            <person name="Poulsen N."/>
            <person name="Robison M."/>
            <person name="Rychlewski L."/>
            <person name="Rynearson T.A."/>
            <person name="Schmutz J."/>
            <person name="Shapiro H."/>
            <person name="Siaut M."/>
            <person name="Stanley M."/>
            <person name="Sussman M.R."/>
            <person name="Taylor A.R."/>
            <person name="Vardi A."/>
            <person name="von Dassow P."/>
            <person name="Vyverman W."/>
            <person name="Willis A."/>
            <person name="Wyrwicz L.S."/>
            <person name="Rokhsar D.S."/>
            <person name="Weissenbach J."/>
            <person name="Armbrust E.V."/>
            <person name="Green B.R."/>
            <person name="Van de Peer Y."/>
            <person name="Grigoriev I.V."/>
        </authorList>
    </citation>
    <scope>NUCLEOTIDE SEQUENCE [LARGE SCALE GENOMIC DNA]</scope>
    <source>
        <strain evidence="12 13">CCAP 1055/1</strain>
    </source>
</reference>
<dbReference type="GeneID" id="7202966"/>
<keyword evidence="3" id="KW-0645">Protease</keyword>
<dbReference type="InterPro" id="IPR007863">
    <property type="entry name" value="Peptidase_M16_C"/>
</dbReference>
<proteinExistence type="inferred from homology"/>
<dbReference type="InterPro" id="IPR032632">
    <property type="entry name" value="Peptidase_M16_M"/>
</dbReference>
<evidence type="ECO:0000259" key="9">
    <source>
        <dbReference type="Pfam" id="PF05193"/>
    </source>
</evidence>
<dbReference type="GO" id="GO:0051603">
    <property type="term" value="P:proteolysis involved in protein catabolic process"/>
    <property type="evidence" value="ECO:0007669"/>
    <property type="project" value="TreeGrafter"/>
</dbReference>
<dbReference type="SUPFAM" id="SSF63411">
    <property type="entry name" value="LuxS/MPP-like metallohydrolase"/>
    <property type="match status" value="4"/>
</dbReference>
<name>B7G514_PHATC</name>
<dbReference type="InterPro" id="IPR050626">
    <property type="entry name" value="Peptidase_M16"/>
</dbReference>
<evidence type="ECO:0000256" key="4">
    <source>
        <dbReference type="ARBA" id="ARBA00022723"/>
    </source>
</evidence>
<evidence type="ECO:0000313" key="13">
    <source>
        <dbReference type="Proteomes" id="UP000000759"/>
    </source>
</evidence>
<comment type="similarity">
    <text evidence="2">Belongs to the peptidase M16 family.</text>
</comment>
<dbReference type="FunFam" id="3.30.830.10:FF:000012">
    <property type="entry name" value="Protease 3"/>
    <property type="match status" value="1"/>
</dbReference>
<dbReference type="Proteomes" id="UP000000759">
    <property type="component" value="Chromosome 15"/>
</dbReference>
<dbReference type="PaxDb" id="2850-Phatr267"/>
<keyword evidence="7" id="KW-0482">Metalloprotease</keyword>
<dbReference type="AlphaFoldDB" id="B7G514"/>
<dbReference type="Pfam" id="PF16187">
    <property type="entry name" value="Peptidase_M16_M"/>
    <property type="match status" value="1"/>
</dbReference>
<dbReference type="InterPro" id="IPR054734">
    <property type="entry name" value="PqqF-like_C_4"/>
</dbReference>
<feature type="domain" description="Peptidase M16 middle/third" evidence="10">
    <location>
        <begin position="403"/>
        <end position="714"/>
    </location>
</feature>
<dbReference type="GO" id="GO:0043171">
    <property type="term" value="P:peptide catabolic process"/>
    <property type="evidence" value="ECO:0007669"/>
    <property type="project" value="TreeGrafter"/>
</dbReference>
<dbReference type="HOGENOM" id="CLU_004639_1_1_1"/>
<feature type="domain" description="Coenzyme PQQ synthesis protein F-like C-terminal lobe" evidence="11">
    <location>
        <begin position="849"/>
        <end position="949"/>
    </location>
</feature>
<feature type="domain" description="Peptidase M16 C-terminal" evidence="9">
    <location>
        <begin position="206"/>
        <end position="377"/>
    </location>
</feature>
<feature type="non-terminal residue" evidence="12">
    <location>
        <position position="952"/>
    </location>
</feature>
<evidence type="ECO:0000256" key="1">
    <source>
        <dbReference type="ARBA" id="ARBA00001947"/>
    </source>
</evidence>
<gene>
    <name evidence="12" type="ORF">PHATRDRAFT_267</name>
</gene>
<protein>
    <recommendedName>
        <fullName evidence="14">Insulysin</fullName>
    </recommendedName>
</protein>
<feature type="domain" description="Peptidase M16 N-terminal" evidence="8">
    <location>
        <begin position="49"/>
        <end position="176"/>
    </location>
</feature>
<dbReference type="EMBL" id="CM000617">
    <property type="protein sequence ID" value="EEC46237.1"/>
    <property type="molecule type" value="Genomic_DNA"/>
</dbReference>
<dbReference type="Pfam" id="PF22456">
    <property type="entry name" value="PqqF-like_C_4"/>
    <property type="match status" value="1"/>
</dbReference>
<keyword evidence="6" id="KW-0862">Zinc</keyword>
<evidence type="ECO:0000256" key="3">
    <source>
        <dbReference type="ARBA" id="ARBA00022670"/>
    </source>
</evidence>
<evidence type="ECO:0000256" key="2">
    <source>
        <dbReference type="ARBA" id="ARBA00007261"/>
    </source>
</evidence>
<dbReference type="eggNOG" id="KOG0959">
    <property type="taxonomic scope" value="Eukaryota"/>
</dbReference>
<organism evidence="12 13">
    <name type="scientific">Phaeodactylum tricornutum (strain CCAP 1055/1)</name>
    <dbReference type="NCBI Taxonomy" id="556484"/>
    <lineage>
        <taxon>Eukaryota</taxon>
        <taxon>Sar</taxon>
        <taxon>Stramenopiles</taxon>
        <taxon>Ochrophyta</taxon>
        <taxon>Bacillariophyta</taxon>
        <taxon>Bacillariophyceae</taxon>
        <taxon>Bacillariophycidae</taxon>
        <taxon>Naviculales</taxon>
        <taxon>Phaeodactylaceae</taxon>
        <taxon>Phaeodactylum</taxon>
    </lineage>
</organism>
<evidence type="ECO:0000259" key="11">
    <source>
        <dbReference type="Pfam" id="PF22456"/>
    </source>
</evidence>
<dbReference type="Pfam" id="PF00675">
    <property type="entry name" value="Peptidase_M16"/>
    <property type="match status" value="1"/>
</dbReference>
<dbReference type="GO" id="GO:0004222">
    <property type="term" value="F:metalloendopeptidase activity"/>
    <property type="evidence" value="ECO:0007669"/>
    <property type="project" value="TreeGrafter"/>
</dbReference>
<comment type="cofactor">
    <cofactor evidence="1">
        <name>Zn(2+)</name>
        <dbReference type="ChEBI" id="CHEBI:29105"/>
    </cofactor>
</comment>
<dbReference type="Gene3D" id="3.30.830.10">
    <property type="entry name" value="Metalloenzyme, LuxS/M16 peptidase-like"/>
    <property type="match status" value="4"/>
</dbReference>
<evidence type="ECO:0000256" key="6">
    <source>
        <dbReference type="ARBA" id="ARBA00022833"/>
    </source>
</evidence>
<dbReference type="Pfam" id="PF05193">
    <property type="entry name" value="Peptidase_M16_C"/>
    <property type="match status" value="1"/>
</dbReference>
<keyword evidence="4" id="KW-0479">Metal-binding</keyword>